<protein>
    <submittedName>
        <fullName evidence="1">Uncharacterized protein</fullName>
    </submittedName>
</protein>
<keyword evidence="2" id="KW-1185">Reference proteome</keyword>
<proteinExistence type="predicted"/>
<dbReference type="EMBL" id="BLAY01000203">
    <property type="protein sequence ID" value="GET43161.1"/>
    <property type="molecule type" value="Genomic_DNA"/>
</dbReference>
<evidence type="ECO:0000313" key="2">
    <source>
        <dbReference type="Proteomes" id="UP001050975"/>
    </source>
</evidence>
<sequence>MVEEPIIVNGATNLTASNRTNFVEVYSPGTGLNGDVADFIATVDITAMAALPAPPAARRETQMQRDDRYQELIGNHPAKYLGIYQSLPGSD</sequence>
<reference evidence="1" key="1">
    <citation type="submission" date="2019-10" db="EMBL/GenBank/DDBJ databases">
        <title>Draft genome sequece of Microseira wollei NIES-4236.</title>
        <authorList>
            <person name="Yamaguchi H."/>
            <person name="Suzuki S."/>
            <person name="Kawachi M."/>
        </authorList>
    </citation>
    <scope>NUCLEOTIDE SEQUENCE</scope>
    <source>
        <strain evidence="1">NIES-4236</strain>
    </source>
</reference>
<comment type="caution">
    <text evidence="1">The sequence shown here is derived from an EMBL/GenBank/DDBJ whole genome shotgun (WGS) entry which is preliminary data.</text>
</comment>
<dbReference type="Proteomes" id="UP001050975">
    <property type="component" value="Unassembled WGS sequence"/>
</dbReference>
<dbReference type="AlphaFoldDB" id="A0AAV3XN88"/>
<dbReference type="RefSeq" id="WP_226591702.1">
    <property type="nucleotide sequence ID" value="NZ_BLAY01000203.1"/>
</dbReference>
<accession>A0AAV3XN88</accession>
<name>A0AAV3XN88_9CYAN</name>
<gene>
    <name evidence="1" type="ORF">MiSe_79820</name>
</gene>
<evidence type="ECO:0000313" key="1">
    <source>
        <dbReference type="EMBL" id="GET43161.1"/>
    </source>
</evidence>
<organism evidence="1 2">
    <name type="scientific">Microseira wollei NIES-4236</name>
    <dbReference type="NCBI Taxonomy" id="2530354"/>
    <lineage>
        <taxon>Bacteria</taxon>
        <taxon>Bacillati</taxon>
        <taxon>Cyanobacteriota</taxon>
        <taxon>Cyanophyceae</taxon>
        <taxon>Oscillatoriophycideae</taxon>
        <taxon>Aerosakkonematales</taxon>
        <taxon>Aerosakkonemataceae</taxon>
        <taxon>Microseira</taxon>
    </lineage>
</organism>